<evidence type="ECO:0000313" key="2">
    <source>
        <dbReference type="Proteomes" id="UP000027980"/>
    </source>
</evidence>
<accession>A0A075LN59</accession>
<dbReference type="HOGENOM" id="CLU_193521_0_0_9"/>
<gene>
    <name evidence="1" type="ORF">GZ22_14915</name>
</gene>
<dbReference type="EMBL" id="CP008876">
    <property type="protein sequence ID" value="AIF67799.1"/>
    <property type="molecule type" value="Genomic_DNA"/>
</dbReference>
<dbReference type="InterPro" id="IPR018691">
    <property type="entry name" value="DUF2188"/>
</dbReference>
<proteinExistence type="predicted"/>
<name>A0A075LN59_9BACI</name>
<protein>
    <recommendedName>
        <fullName evidence="3">DUF2188 domain-containing protein</fullName>
    </recommendedName>
</protein>
<dbReference type="GeneID" id="34222805"/>
<dbReference type="OrthoDB" id="2428875at2"/>
<reference evidence="1 2" key="1">
    <citation type="submission" date="2014-07" db="EMBL/GenBank/DDBJ databases">
        <title>Complete genome sequence of a moderately halophilic bacterium Terribacillus aidingensis MP602, isolated from Cryptomeria fortunei in Tianmu mountain in China.</title>
        <authorList>
            <person name="Wang Y."/>
            <person name="Lu P."/>
            <person name="Zhang L."/>
        </authorList>
    </citation>
    <scope>NUCLEOTIDE SEQUENCE [LARGE SCALE GENOMIC DNA]</scope>
    <source>
        <strain evidence="1 2">MP602</strain>
    </source>
</reference>
<dbReference type="AlphaFoldDB" id="A0A075LN59"/>
<organism evidence="1 2">
    <name type="scientific">Terribacillus saccharophilus</name>
    <dbReference type="NCBI Taxonomy" id="361277"/>
    <lineage>
        <taxon>Bacteria</taxon>
        <taxon>Bacillati</taxon>
        <taxon>Bacillota</taxon>
        <taxon>Bacilli</taxon>
        <taxon>Bacillales</taxon>
        <taxon>Bacillaceae</taxon>
        <taxon>Terribacillus</taxon>
    </lineage>
</organism>
<evidence type="ECO:0000313" key="1">
    <source>
        <dbReference type="EMBL" id="AIF67799.1"/>
    </source>
</evidence>
<evidence type="ECO:0008006" key="3">
    <source>
        <dbReference type="Google" id="ProtNLM"/>
    </source>
</evidence>
<dbReference type="Pfam" id="PF09954">
    <property type="entry name" value="DUF2188"/>
    <property type="match status" value="1"/>
</dbReference>
<dbReference type="KEGG" id="tap:GZ22_14915"/>
<dbReference type="Proteomes" id="UP000027980">
    <property type="component" value="Chromosome"/>
</dbReference>
<dbReference type="RefSeq" id="WP_038566144.1">
    <property type="nucleotide sequence ID" value="NZ_CP008876.1"/>
</dbReference>
<sequence>MKEYSVVPNKDVSGWYVKIENVAPMEYHSTRDDAVLEAEGLAKENAPSKLVIYDAKQEVEEERQF</sequence>